<dbReference type="PROSITE" id="PS51371">
    <property type="entry name" value="CBS"/>
    <property type="match status" value="1"/>
</dbReference>
<dbReference type="RefSeq" id="WP_053782312.1">
    <property type="nucleotide sequence ID" value="NZ_LITU01000068.1"/>
</dbReference>
<dbReference type="PATRIC" id="fig|1705561.3.peg.3955"/>
<keyword evidence="3" id="KW-0677">Repeat</keyword>
<keyword evidence="2 10" id="KW-0813">Transport</keyword>
<keyword evidence="10" id="KW-0472">Membrane</keyword>
<dbReference type="EMBL" id="LITU01000068">
    <property type="protein sequence ID" value="KOY14885.1"/>
    <property type="molecule type" value="Genomic_DNA"/>
</dbReference>
<dbReference type="PROSITE" id="PS50893">
    <property type="entry name" value="ABC_TRANSPORTER_2"/>
    <property type="match status" value="1"/>
</dbReference>
<dbReference type="InterPro" id="IPR027417">
    <property type="entry name" value="P-loop_NTPase"/>
</dbReference>
<comment type="subunit">
    <text evidence="8">The complex is composed of two ATP-binding proteins (OpuCA), two transmembrane proteins (OpuCB and OpuCD) and a solute-binding protein (OpuCC).</text>
</comment>
<comment type="catalytic activity">
    <reaction evidence="7">
        <text>a quaternary ammonium(out) + ATP + H2O = a quaternary ammonium(in) + ADP + phosphate + H(+)</text>
        <dbReference type="Rhea" id="RHEA:11036"/>
        <dbReference type="ChEBI" id="CHEBI:15377"/>
        <dbReference type="ChEBI" id="CHEBI:15378"/>
        <dbReference type="ChEBI" id="CHEBI:30616"/>
        <dbReference type="ChEBI" id="CHEBI:35267"/>
        <dbReference type="ChEBI" id="CHEBI:43474"/>
        <dbReference type="ChEBI" id="CHEBI:456216"/>
        <dbReference type="EC" id="7.6.2.9"/>
    </reaction>
</comment>
<feature type="domain" description="CBS" evidence="12">
    <location>
        <begin position="319"/>
        <end position="376"/>
    </location>
</feature>
<keyword evidence="14" id="KW-1185">Reference proteome</keyword>
<reference evidence="13 14" key="1">
    <citation type="submission" date="2015-08" db="EMBL/GenBank/DDBJ databases">
        <title>Draft genome sequence of cellulolytic and xylanolytic Paenibacillus sp. A59, isolated from a decaying forest soil from Patagonia, Argentina.</title>
        <authorList>
            <person name="Ghio S."/>
            <person name="Caceres A.M."/>
            <person name="Talia P."/>
            <person name="Grasso D."/>
            <person name="Campos E."/>
        </authorList>
    </citation>
    <scope>NUCLEOTIDE SEQUENCE [LARGE SCALE GENOMIC DNA]</scope>
    <source>
        <strain evidence="13 14">A59</strain>
    </source>
</reference>
<dbReference type="GO" id="GO:0031460">
    <property type="term" value="P:glycine betaine transport"/>
    <property type="evidence" value="ECO:0007669"/>
    <property type="project" value="InterPro"/>
</dbReference>
<dbReference type="PANTHER" id="PTHR43117">
    <property type="entry name" value="OSMOPROTECTANT IMPORT ATP-BINDING PROTEIN OSMV"/>
    <property type="match status" value="1"/>
</dbReference>
<dbReference type="NCBIfam" id="TIGR01186">
    <property type="entry name" value="proV"/>
    <property type="match status" value="1"/>
</dbReference>
<comment type="subcellular location">
    <subcellularLocation>
        <location evidence="10">Cell inner membrane</location>
        <topology evidence="10">Peripheral membrane protein</topology>
    </subcellularLocation>
</comment>
<dbReference type="GO" id="GO:0005524">
    <property type="term" value="F:ATP binding"/>
    <property type="evidence" value="ECO:0007669"/>
    <property type="project" value="UniProtKB-UniRule"/>
</dbReference>
<keyword evidence="10" id="KW-1003">Cell membrane</keyword>
<dbReference type="FunFam" id="3.40.50.300:FF:000425">
    <property type="entry name" value="Probable ABC transporter, ATP-binding subunit"/>
    <property type="match status" value="1"/>
</dbReference>
<comment type="subunit">
    <text evidence="10">The complex is probably composed of two ATP-binding proteins, two transmembrane proteins and a solute-binding protein.</text>
</comment>
<dbReference type="InterPro" id="IPR003439">
    <property type="entry name" value="ABC_transporter-like_ATP-bd"/>
</dbReference>
<dbReference type="PANTHER" id="PTHR43117:SF4">
    <property type="entry name" value="OSMOPROTECTANT IMPORT ATP-BINDING PROTEIN OSMV"/>
    <property type="match status" value="1"/>
</dbReference>
<keyword evidence="4 10" id="KW-0547">Nucleotide-binding</keyword>
<name>A0A0N0UHG6_9BACL</name>
<evidence type="ECO:0000256" key="9">
    <source>
        <dbReference type="PROSITE-ProRule" id="PRU00703"/>
    </source>
</evidence>
<dbReference type="EC" id="7.6.2.9" evidence="10"/>
<dbReference type="InterPro" id="IPR000644">
    <property type="entry name" value="CBS_dom"/>
</dbReference>
<comment type="caution">
    <text evidence="13">The sequence shown here is derived from an EMBL/GenBank/DDBJ whole genome shotgun (WGS) entry which is preliminary data.</text>
</comment>
<organism evidence="13 14">
    <name type="scientific">Paenibacillus xylanivorans</name>
    <dbReference type="NCBI Taxonomy" id="1705561"/>
    <lineage>
        <taxon>Bacteria</taxon>
        <taxon>Bacillati</taxon>
        <taxon>Bacillota</taxon>
        <taxon>Bacilli</taxon>
        <taxon>Bacillales</taxon>
        <taxon>Paenibacillaceae</taxon>
        <taxon>Paenibacillus</taxon>
    </lineage>
</organism>
<dbReference type="InterPro" id="IPR005892">
    <property type="entry name" value="Gly-betaine_transp_ATP-bd"/>
</dbReference>
<evidence type="ECO:0000256" key="5">
    <source>
        <dbReference type="ARBA" id="ARBA00022840"/>
    </source>
</evidence>
<keyword evidence="10" id="KW-0997">Cell inner membrane</keyword>
<evidence type="ECO:0000313" key="13">
    <source>
        <dbReference type="EMBL" id="KOY14885.1"/>
    </source>
</evidence>
<keyword evidence="6 9" id="KW-0129">CBS domain</keyword>
<dbReference type="PROSITE" id="PS00211">
    <property type="entry name" value="ABC_TRANSPORTER_1"/>
    <property type="match status" value="1"/>
</dbReference>
<keyword evidence="5 10" id="KW-0067">ATP-binding</keyword>
<evidence type="ECO:0000256" key="2">
    <source>
        <dbReference type="ARBA" id="ARBA00022448"/>
    </source>
</evidence>
<dbReference type="GO" id="GO:0006865">
    <property type="term" value="P:amino acid transport"/>
    <property type="evidence" value="ECO:0007669"/>
    <property type="project" value="UniProtKB-UniRule"/>
</dbReference>
<evidence type="ECO:0000256" key="10">
    <source>
        <dbReference type="RuleBase" id="RU369116"/>
    </source>
</evidence>
<dbReference type="Proteomes" id="UP000037688">
    <property type="component" value="Unassembled WGS sequence"/>
</dbReference>
<dbReference type="Gene3D" id="3.10.580.10">
    <property type="entry name" value="CBS-domain"/>
    <property type="match status" value="1"/>
</dbReference>
<gene>
    <name evidence="13" type="ORF">AMS66_19105</name>
</gene>
<evidence type="ECO:0000259" key="12">
    <source>
        <dbReference type="PROSITE" id="PS51371"/>
    </source>
</evidence>
<evidence type="ECO:0000256" key="4">
    <source>
        <dbReference type="ARBA" id="ARBA00022741"/>
    </source>
</evidence>
<dbReference type="Gene3D" id="3.40.50.300">
    <property type="entry name" value="P-loop containing nucleotide triphosphate hydrolases"/>
    <property type="match status" value="1"/>
</dbReference>
<accession>A0A0N0UHG6</accession>
<dbReference type="GO" id="GO:0016887">
    <property type="term" value="F:ATP hydrolysis activity"/>
    <property type="evidence" value="ECO:0007669"/>
    <property type="project" value="UniProtKB-UniRule"/>
</dbReference>
<dbReference type="OrthoDB" id="9802264at2"/>
<proteinExistence type="inferred from homology"/>
<evidence type="ECO:0000256" key="6">
    <source>
        <dbReference type="ARBA" id="ARBA00023122"/>
    </source>
</evidence>
<dbReference type="AlphaFoldDB" id="A0A0N0UHG6"/>
<dbReference type="Pfam" id="PF00005">
    <property type="entry name" value="ABC_tran"/>
    <property type="match status" value="1"/>
</dbReference>
<dbReference type="GO" id="GO:0015418">
    <property type="term" value="F:ABC-type quaternary ammonium compound transporting activity"/>
    <property type="evidence" value="ECO:0007669"/>
    <property type="project" value="UniProtKB-EC"/>
</dbReference>
<dbReference type="InterPro" id="IPR046342">
    <property type="entry name" value="CBS_dom_sf"/>
</dbReference>
<dbReference type="InterPro" id="IPR017871">
    <property type="entry name" value="ABC_transporter-like_CS"/>
</dbReference>
<dbReference type="Pfam" id="PF00571">
    <property type="entry name" value="CBS"/>
    <property type="match status" value="1"/>
</dbReference>
<feature type="domain" description="ABC transporter" evidence="11">
    <location>
        <begin position="7"/>
        <end position="241"/>
    </location>
</feature>
<dbReference type="SUPFAM" id="SSF54631">
    <property type="entry name" value="CBS-domain pair"/>
    <property type="match status" value="1"/>
</dbReference>
<evidence type="ECO:0000256" key="3">
    <source>
        <dbReference type="ARBA" id="ARBA00022737"/>
    </source>
</evidence>
<evidence type="ECO:0000259" key="11">
    <source>
        <dbReference type="PROSITE" id="PS50893"/>
    </source>
</evidence>
<sequence>MTEAVAVEFQHVNKDYGSGSVLHDFNLTVPKGQIVTIIGPSGCGKTTLLKMINRLEEPSQGKVLVEGRDVGSADEVKLRRDIGYVIQQIGLFPHMTIEENIGIVPRLKGERKEERKERVERLLNLIGLPAEQYSKRYPHELSGGQQQRIGVARALASDPSIILMDEPFSALDPISRVQLQKELIHLNQRLHKTIIFVTHDIEEALKIADRIILLNEGEVVQNSTPAELLAHPANDFVIEFIGQERFRPSFPSGMAQHIMIDGLSISNISTISEALDLLRLNQADALAVTGNWGELMGIVGIEEISEHLQHDSKMKVGDIVKNGTCALFENTPISEVFELMQSQRILPVVDDQNRLIGTVTRSGVIEALGRHFHREETSA</sequence>
<protein>
    <recommendedName>
        <fullName evidence="10">Quaternary amine transport ATP-binding protein</fullName>
        <ecNumber evidence="10">7.6.2.9</ecNumber>
    </recommendedName>
</protein>
<dbReference type="InterPro" id="IPR003593">
    <property type="entry name" value="AAA+_ATPase"/>
</dbReference>
<dbReference type="SUPFAM" id="SSF52540">
    <property type="entry name" value="P-loop containing nucleoside triphosphate hydrolases"/>
    <property type="match status" value="1"/>
</dbReference>
<evidence type="ECO:0000256" key="1">
    <source>
        <dbReference type="ARBA" id="ARBA00005417"/>
    </source>
</evidence>
<evidence type="ECO:0000313" key="14">
    <source>
        <dbReference type="Proteomes" id="UP000037688"/>
    </source>
</evidence>
<dbReference type="GO" id="GO:0005886">
    <property type="term" value="C:plasma membrane"/>
    <property type="evidence" value="ECO:0007669"/>
    <property type="project" value="UniProtKB-SubCell"/>
</dbReference>
<evidence type="ECO:0000256" key="8">
    <source>
        <dbReference type="ARBA" id="ARBA00063934"/>
    </source>
</evidence>
<dbReference type="SMART" id="SM00382">
    <property type="entry name" value="AAA"/>
    <property type="match status" value="1"/>
</dbReference>
<evidence type="ECO:0000256" key="7">
    <source>
        <dbReference type="ARBA" id="ARBA00052482"/>
    </source>
</evidence>
<comment type="similarity">
    <text evidence="1 10">Belongs to the ABC transporter superfamily.</text>
</comment>